<accession>A0A2I1GQH6</accession>
<protein>
    <submittedName>
        <fullName evidence="2">Uncharacterized protein</fullName>
    </submittedName>
</protein>
<organism evidence="2 3">
    <name type="scientific">Rhizophagus irregularis</name>
    <dbReference type="NCBI Taxonomy" id="588596"/>
    <lineage>
        <taxon>Eukaryota</taxon>
        <taxon>Fungi</taxon>
        <taxon>Fungi incertae sedis</taxon>
        <taxon>Mucoromycota</taxon>
        <taxon>Glomeromycotina</taxon>
        <taxon>Glomeromycetes</taxon>
        <taxon>Glomerales</taxon>
        <taxon>Glomeraceae</taxon>
        <taxon>Rhizophagus</taxon>
    </lineage>
</organism>
<evidence type="ECO:0000313" key="3">
    <source>
        <dbReference type="Proteomes" id="UP000234323"/>
    </source>
</evidence>
<feature type="compositionally biased region" description="Acidic residues" evidence="1">
    <location>
        <begin position="35"/>
        <end position="50"/>
    </location>
</feature>
<dbReference type="VEuPathDB" id="FungiDB:RhiirFUN_024801"/>
<evidence type="ECO:0000256" key="1">
    <source>
        <dbReference type="SAM" id="MobiDB-lite"/>
    </source>
</evidence>
<keyword evidence="3" id="KW-1185">Reference proteome</keyword>
<reference evidence="2 3" key="1">
    <citation type="submission" date="2015-10" db="EMBL/GenBank/DDBJ databases">
        <title>Genome analyses suggest a sexual origin of heterokaryosis in a supposedly ancient asexual fungus.</title>
        <authorList>
            <person name="Ropars J."/>
            <person name="Sedzielewska K."/>
            <person name="Noel J."/>
            <person name="Charron P."/>
            <person name="Farinelli L."/>
            <person name="Marton T."/>
            <person name="Kruger M."/>
            <person name="Pelin A."/>
            <person name="Brachmann A."/>
            <person name="Corradi N."/>
        </authorList>
    </citation>
    <scope>NUCLEOTIDE SEQUENCE [LARGE SCALE GENOMIC DNA]</scope>
    <source>
        <strain evidence="2 3">A4</strain>
    </source>
</reference>
<gene>
    <name evidence="2" type="ORF">RhiirA4_544915</name>
</gene>
<proteinExistence type="predicted"/>
<feature type="region of interest" description="Disordered" evidence="1">
    <location>
        <begin position="31"/>
        <end position="51"/>
    </location>
</feature>
<dbReference type="Proteomes" id="UP000234323">
    <property type="component" value="Unassembled WGS sequence"/>
</dbReference>
<dbReference type="AlphaFoldDB" id="A0A2I1GQH6"/>
<dbReference type="EMBL" id="LLXI01000683">
    <property type="protein sequence ID" value="PKY48908.1"/>
    <property type="molecule type" value="Genomic_DNA"/>
</dbReference>
<sequence>MEQTYSDTSADDKIKVYEFLEALRLLDNEVSPVNMDDDDNNESDIDEEDNISDREKNRLFDAFSRSNTFGVKEHNALLDVLADPMKGWDLNNY</sequence>
<name>A0A2I1GQH6_9GLOM</name>
<comment type="caution">
    <text evidence="2">The sequence shown here is derived from an EMBL/GenBank/DDBJ whole genome shotgun (WGS) entry which is preliminary data.</text>
</comment>
<evidence type="ECO:0000313" key="2">
    <source>
        <dbReference type="EMBL" id="PKY48908.1"/>
    </source>
</evidence>